<dbReference type="InterPro" id="IPR008395">
    <property type="entry name" value="Agenet-like_dom"/>
</dbReference>
<dbReference type="Proteomes" id="UP001177140">
    <property type="component" value="Unassembled WGS sequence"/>
</dbReference>
<feature type="domain" description="Agenet" evidence="1">
    <location>
        <begin position="73"/>
        <end position="134"/>
    </location>
</feature>
<dbReference type="CDD" id="cd20406">
    <property type="entry name" value="Tudor_Agenet_AtDUF_rpt2_4"/>
    <property type="match status" value="1"/>
</dbReference>
<reference evidence="2" key="1">
    <citation type="submission" date="2022-03" db="EMBL/GenBank/DDBJ databases">
        <title>A functionally conserved STORR gene fusion in Papaver species that diverged 16.8 million years ago.</title>
        <authorList>
            <person name="Catania T."/>
        </authorList>
    </citation>
    <scope>NUCLEOTIDE SEQUENCE</scope>
    <source>
        <strain evidence="2">S-191538</strain>
    </source>
</reference>
<evidence type="ECO:0000313" key="2">
    <source>
        <dbReference type="EMBL" id="MCL7046980.1"/>
    </source>
</evidence>
<dbReference type="InterPro" id="IPR014002">
    <property type="entry name" value="Agenet_dom_plant"/>
</dbReference>
<evidence type="ECO:0000313" key="3">
    <source>
        <dbReference type="Proteomes" id="UP001177140"/>
    </source>
</evidence>
<dbReference type="EMBL" id="JAJJMA010288015">
    <property type="protein sequence ID" value="MCL7046980.1"/>
    <property type="molecule type" value="Genomic_DNA"/>
</dbReference>
<dbReference type="SMART" id="SM00743">
    <property type="entry name" value="Agenet"/>
    <property type="match status" value="2"/>
</dbReference>
<feature type="domain" description="Agenet" evidence="1">
    <location>
        <begin position="1"/>
        <end position="71"/>
    </location>
</feature>
<keyword evidence="3" id="KW-1185">Reference proteome</keyword>
<dbReference type="CDD" id="cd20405">
    <property type="entry name" value="Tudor_Agenet_AtDUF_rpt1_3"/>
    <property type="match status" value="1"/>
</dbReference>
<dbReference type="AlphaFoldDB" id="A0AA42B0P1"/>
<gene>
    <name evidence="2" type="ORF">MKW94_007836</name>
</gene>
<dbReference type="PANTHER" id="PTHR31917:SF148">
    <property type="entry name" value="DUF724 DOMAIN-CONTAINING PROTEIN 2"/>
    <property type="match status" value="1"/>
</dbReference>
<accession>A0AA42B0P1</accession>
<protein>
    <recommendedName>
        <fullName evidence="1">Agenet domain-containing protein</fullName>
    </recommendedName>
</protein>
<dbReference type="PANTHER" id="PTHR31917">
    <property type="entry name" value="AGENET DOMAIN-CONTAINING PROTEIN-RELATED"/>
    <property type="match status" value="1"/>
</dbReference>
<name>A0AA42B0P1_PAPNU</name>
<dbReference type="Pfam" id="PF05641">
    <property type="entry name" value="Agenet"/>
    <property type="match status" value="1"/>
</dbReference>
<evidence type="ECO:0000259" key="1">
    <source>
        <dbReference type="SMART" id="SM00743"/>
    </source>
</evidence>
<comment type="caution">
    <text evidence="2">The sequence shown here is derived from an EMBL/GenBank/DDBJ whole genome shotgun (WGS) entry which is preliminary data.</text>
</comment>
<sequence length="145" mass="16907">MELKRGDRVEVTSKEEGFVGSYYSAKILSNLVPTNEYLLEYETLCTEDDESKLLREIVDSKNVRPYPPEIKLSKYSVLDKVDAFDNDGWWVGRVSAVVLGEDGKSNSYYVYFENSRCEIAYPVDKLRIHQEFREGKWTITNKKWS</sequence>
<organism evidence="2 3">
    <name type="scientific">Papaver nudicaule</name>
    <name type="common">Iceland poppy</name>
    <dbReference type="NCBI Taxonomy" id="74823"/>
    <lineage>
        <taxon>Eukaryota</taxon>
        <taxon>Viridiplantae</taxon>
        <taxon>Streptophyta</taxon>
        <taxon>Embryophyta</taxon>
        <taxon>Tracheophyta</taxon>
        <taxon>Spermatophyta</taxon>
        <taxon>Magnoliopsida</taxon>
        <taxon>Ranunculales</taxon>
        <taxon>Papaveraceae</taxon>
        <taxon>Papaveroideae</taxon>
        <taxon>Papaver</taxon>
    </lineage>
</organism>
<proteinExistence type="predicted"/>
<dbReference type="Gene3D" id="2.30.30.140">
    <property type="match status" value="1"/>
</dbReference>